<evidence type="ECO:0000313" key="5">
    <source>
        <dbReference type="Proteomes" id="UP000465062"/>
    </source>
</evidence>
<dbReference type="AlphaFoldDB" id="A0A6I6ULU1"/>
<evidence type="ECO:0000313" key="4">
    <source>
        <dbReference type="EMBL" id="QHE60569.1"/>
    </source>
</evidence>
<protein>
    <submittedName>
        <fullName evidence="4">Alpha/beta fold hydrolase</fullName>
    </submittedName>
</protein>
<proteinExistence type="inferred from homology"/>
<sequence>MMEEKHVMINGKNVFITKKGEGEPIVFLHGGPGGSSDYFLPHMEPLGESFQIIFYDQTGCGRSEIETGHSYSIDDEINNLEEIRKALNLEKMTLFGESWGASWPYHMRRSIRTVSIN</sequence>
<dbReference type="Proteomes" id="UP000465062">
    <property type="component" value="Chromosome"/>
</dbReference>
<dbReference type="PRINTS" id="PR00793">
    <property type="entry name" value="PROAMNOPTASE"/>
</dbReference>
<dbReference type="PANTHER" id="PTHR43798">
    <property type="entry name" value="MONOACYLGLYCEROL LIPASE"/>
    <property type="match status" value="1"/>
</dbReference>
<dbReference type="GO" id="GO:0004177">
    <property type="term" value="F:aminopeptidase activity"/>
    <property type="evidence" value="ECO:0007669"/>
    <property type="project" value="UniProtKB-EC"/>
</dbReference>
<dbReference type="PANTHER" id="PTHR43798:SF33">
    <property type="entry name" value="HYDROLASE, PUTATIVE (AFU_ORTHOLOGUE AFUA_2G14860)-RELATED"/>
    <property type="match status" value="1"/>
</dbReference>
<dbReference type="Pfam" id="PF00561">
    <property type="entry name" value="Abhydrolase_1"/>
    <property type="match status" value="1"/>
</dbReference>
<comment type="similarity">
    <text evidence="1">Belongs to the peptidase S33 family.</text>
</comment>
<evidence type="ECO:0000256" key="2">
    <source>
        <dbReference type="ARBA" id="ARBA00022801"/>
    </source>
</evidence>
<organism evidence="4 5">
    <name type="scientific">Rossellomorea vietnamensis</name>
    <dbReference type="NCBI Taxonomy" id="218284"/>
    <lineage>
        <taxon>Bacteria</taxon>
        <taxon>Bacillati</taxon>
        <taxon>Bacillota</taxon>
        <taxon>Bacilli</taxon>
        <taxon>Bacillales</taxon>
        <taxon>Bacillaceae</taxon>
        <taxon>Rossellomorea</taxon>
    </lineage>
</organism>
<dbReference type="InterPro" id="IPR029058">
    <property type="entry name" value="AB_hydrolase_fold"/>
</dbReference>
<feature type="domain" description="AB hydrolase-1" evidence="3">
    <location>
        <begin position="24"/>
        <end position="101"/>
    </location>
</feature>
<dbReference type="InterPro" id="IPR002410">
    <property type="entry name" value="Peptidase_S33"/>
</dbReference>
<accession>A0A6I6ULU1</accession>
<name>A0A6I6ULU1_9BACI</name>
<dbReference type="Gene3D" id="3.40.50.1820">
    <property type="entry name" value="alpha/beta hydrolase"/>
    <property type="match status" value="1"/>
</dbReference>
<reference evidence="4 5" key="1">
    <citation type="submission" date="2019-06" db="EMBL/GenBank/DDBJ databases">
        <title>An operon consisting of a P-type ATPase gene and a transcriptional regular gene given the different cadmium resistance in Bacillus vietamensis 151-6 and Bacillus marisflavi 151-25.</title>
        <authorList>
            <person name="Yu X."/>
        </authorList>
    </citation>
    <scope>NUCLEOTIDE SEQUENCE [LARGE SCALE GENOMIC DNA]</scope>
    <source>
        <strain evidence="4 5">151-6</strain>
    </source>
</reference>
<dbReference type="KEGG" id="bvq:FHE72_05555"/>
<dbReference type="InterPro" id="IPR050266">
    <property type="entry name" value="AB_hydrolase_sf"/>
</dbReference>
<dbReference type="GO" id="GO:0016020">
    <property type="term" value="C:membrane"/>
    <property type="evidence" value="ECO:0007669"/>
    <property type="project" value="TreeGrafter"/>
</dbReference>
<evidence type="ECO:0000259" key="3">
    <source>
        <dbReference type="Pfam" id="PF00561"/>
    </source>
</evidence>
<dbReference type="GO" id="GO:0006508">
    <property type="term" value="P:proteolysis"/>
    <property type="evidence" value="ECO:0007669"/>
    <property type="project" value="InterPro"/>
</dbReference>
<evidence type="ECO:0000256" key="1">
    <source>
        <dbReference type="ARBA" id="ARBA00010088"/>
    </source>
</evidence>
<gene>
    <name evidence="4" type="ORF">FHE72_05555</name>
</gene>
<dbReference type="EMBL" id="CP047394">
    <property type="protein sequence ID" value="QHE60569.1"/>
    <property type="molecule type" value="Genomic_DNA"/>
</dbReference>
<keyword evidence="2 4" id="KW-0378">Hydrolase</keyword>
<dbReference type="SUPFAM" id="SSF53474">
    <property type="entry name" value="alpha/beta-Hydrolases"/>
    <property type="match status" value="1"/>
</dbReference>
<dbReference type="InterPro" id="IPR000073">
    <property type="entry name" value="AB_hydrolase_1"/>
</dbReference>